<keyword evidence="2" id="KW-0920">Virion tegument</keyword>
<keyword evidence="11" id="KW-1127">Modulation of host ubiquitin pathway by viral deubiquitinase</keyword>
<dbReference type="Proteomes" id="UP000290797">
    <property type="component" value="Segment"/>
</dbReference>
<feature type="compositionally biased region" description="Polar residues" evidence="13">
    <location>
        <begin position="2736"/>
        <end position="2751"/>
    </location>
</feature>
<feature type="region of interest" description="Disordered" evidence="13">
    <location>
        <begin position="1078"/>
        <end position="1145"/>
    </location>
</feature>
<keyword evidence="1" id="KW-1048">Host nucleus</keyword>
<evidence type="ECO:0000313" key="15">
    <source>
        <dbReference type="EMBL" id="ATA58295.1"/>
    </source>
</evidence>
<feature type="region of interest" description="Disordered" evidence="13">
    <location>
        <begin position="365"/>
        <end position="455"/>
    </location>
</feature>
<feature type="compositionally biased region" description="Basic residues" evidence="13">
    <location>
        <begin position="3518"/>
        <end position="3536"/>
    </location>
</feature>
<evidence type="ECO:0000256" key="7">
    <source>
        <dbReference type="ARBA" id="ARBA00022786"/>
    </source>
</evidence>
<keyword evidence="16" id="KW-1185">Reference proteome</keyword>
<evidence type="ECO:0000256" key="2">
    <source>
        <dbReference type="ARBA" id="ARBA00022580"/>
    </source>
</evidence>
<feature type="compositionally biased region" description="Polar residues" evidence="13">
    <location>
        <begin position="1601"/>
        <end position="1610"/>
    </location>
</feature>
<keyword evidence="8" id="KW-0378">Hydrolase</keyword>
<evidence type="ECO:0000256" key="1">
    <source>
        <dbReference type="ARBA" id="ARBA00022562"/>
    </source>
</evidence>
<feature type="region of interest" description="Disordered" evidence="13">
    <location>
        <begin position="2471"/>
        <end position="2752"/>
    </location>
</feature>
<dbReference type="GO" id="GO:0006508">
    <property type="term" value="P:proteolysis"/>
    <property type="evidence" value="ECO:0007669"/>
    <property type="project" value="UniProtKB-KW"/>
</dbReference>
<proteinExistence type="predicted"/>
<reference evidence="15" key="1">
    <citation type="journal article" date="2018" name="Virology">
        <title>Isolation, characterization and prevalence of a novel Gammaherpesvirus in Eptesicus fuscus, the North American big brown bat.</title>
        <authorList>
            <person name="Subudhi S."/>
            <person name="Rapin N."/>
            <person name="Dorville N."/>
            <person name="Hill J.E."/>
            <person name="Town J."/>
            <person name="Willis C.K."/>
            <person name="Bollinger T.K."/>
            <person name="Misra V."/>
        </authorList>
    </citation>
    <scope>NUCLEOTIDE SEQUENCE</scope>
</reference>
<evidence type="ECO:0000256" key="5">
    <source>
        <dbReference type="ARBA" id="ARBA00022670"/>
    </source>
</evidence>
<feature type="compositionally biased region" description="Basic and acidic residues" evidence="13">
    <location>
        <begin position="3346"/>
        <end position="3359"/>
    </location>
</feature>
<feature type="compositionally biased region" description="Basic and acidic residues" evidence="13">
    <location>
        <begin position="2695"/>
        <end position="2733"/>
    </location>
</feature>
<feature type="region of interest" description="Disordered" evidence="13">
    <location>
        <begin position="1595"/>
        <end position="1615"/>
    </location>
</feature>
<feature type="compositionally biased region" description="Low complexity" evidence="13">
    <location>
        <begin position="2958"/>
        <end position="2969"/>
    </location>
</feature>
<keyword evidence="3" id="KW-0945">Host-virus interaction</keyword>
<dbReference type="PROSITE" id="PS51521">
    <property type="entry name" value="HTUSP"/>
    <property type="match status" value="1"/>
</dbReference>
<dbReference type="Gene3D" id="3.90.70.120">
    <property type="match status" value="1"/>
</dbReference>
<feature type="compositionally biased region" description="Polar residues" evidence="13">
    <location>
        <begin position="425"/>
        <end position="446"/>
    </location>
</feature>
<dbReference type="InterPro" id="IPR038765">
    <property type="entry name" value="Papain-like_cys_pep_sf"/>
</dbReference>
<feature type="compositionally biased region" description="Basic and acidic residues" evidence="13">
    <location>
        <begin position="3395"/>
        <end position="3409"/>
    </location>
</feature>
<feature type="compositionally biased region" description="Basic and acidic residues" evidence="13">
    <location>
        <begin position="2560"/>
        <end position="2573"/>
    </location>
</feature>
<feature type="region of interest" description="Disordered" evidence="13">
    <location>
        <begin position="2787"/>
        <end position="3001"/>
    </location>
</feature>
<feature type="compositionally biased region" description="Low complexity" evidence="13">
    <location>
        <begin position="2636"/>
        <end position="2645"/>
    </location>
</feature>
<feature type="compositionally biased region" description="Basic and acidic residues" evidence="13">
    <location>
        <begin position="2970"/>
        <end position="2981"/>
    </location>
</feature>
<feature type="region of interest" description="Disordered" evidence="13">
    <location>
        <begin position="538"/>
        <end position="643"/>
    </location>
</feature>
<dbReference type="PANTHER" id="PTHR24216:SF65">
    <property type="entry name" value="PAXILLIN-LIKE PROTEIN 1"/>
    <property type="match status" value="1"/>
</dbReference>
<feature type="compositionally biased region" description="Basic and acidic residues" evidence="13">
    <location>
        <begin position="2605"/>
        <end position="2619"/>
    </location>
</feature>
<dbReference type="PANTHER" id="PTHR24216">
    <property type="entry name" value="PAXILLIN-RELATED"/>
    <property type="match status" value="1"/>
</dbReference>
<feature type="compositionally biased region" description="Acidic residues" evidence="13">
    <location>
        <begin position="549"/>
        <end position="559"/>
    </location>
</feature>
<organism evidence="15">
    <name type="scientific">vespertilionid gammaherpesvirus 3</name>
    <dbReference type="NCBI Taxonomy" id="2846598"/>
    <lineage>
        <taxon>Viruses</taxon>
        <taxon>Duplodnaviria</taxon>
        <taxon>Heunggongvirae</taxon>
        <taxon>Peploviricota</taxon>
        <taxon>Herviviricetes</taxon>
        <taxon>Herpesvirales</taxon>
        <taxon>Orthoherpesviridae</taxon>
        <taxon>Gammaherpesvirinae</taxon>
        <taxon>Patagivirus</taxon>
        <taxon>Patagivirus vespertilionidgamma3</taxon>
    </lineage>
</organism>
<dbReference type="InterPro" id="IPR006928">
    <property type="entry name" value="Herpes_teg_USP"/>
</dbReference>
<evidence type="ECO:0000256" key="10">
    <source>
        <dbReference type="ARBA" id="ARBA00022844"/>
    </source>
</evidence>
<keyword evidence="10" id="KW-0946">Virion</keyword>
<evidence type="ECO:0000256" key="13">
    <source>
        <dbReference type="SAM" id="MobiDB-lite"/>
    </source>
</evidence>
<accession>A0A2D1AFD9</accession>
<keyword evidence="7" id="KW-0833">Ubl conjugation pathway</keyword>
<evidence type="ECO:0000256" key="4">
    <source>
        <dbReference type="ARBA" id="ARBA00022662"/>
    </source>
</evidence>
<dbReference type="EMBL" id="MF385016">
    <property type="protein sequence ID" value="ATA58295.1"/>
    <property type="molecule type" value="Genomic_DNA"/>
</dbReference>
<evidence type="ECO:0000256" key="3">
    <source>
        <dbReference type="ARBA" id="ARBA00022581"/>
    </source>
</evidence>
<dbReference type="GO" id="GO:0039648">
    <property type="term" value="P:symbiont-mediated perturbation of host ubiquitin-like protein modification"/>
    <property type="evidence" value="ECO:0007669"/>
    <property type="project" value="UniProtKB-KW"/>
</dbReference>
<feature type="compositionally biased region" description="Low complexity" evidence="13">
    <location>
        <begin position="275"/>
        <end position="287"/>
    </location>
</feature>
<feature type="region of interest" description="Disordered" evidence="13">
    <location>
        <begin position="275"/>
        <end position="332"/>
    </location>
</feature>
<evidence type="ECO:0000256" key="11">
    <source>
        <dbReference type="ARBA" id="ARBA00022876"/>
    </source>
</evidence>
<dbReference type="SUPFAM" id="SSF54001">
    <property type="entry name" value="Cysteine proteinases"/>
    <property type="match status" value="1"/>
</dbReference>
<feature type="compositionally biased region" description="Basic and acidic residues" evidence="13">
    <location>
        <begin position="594"/>
        <end position="617"/>
    </location>
</feature>
<keyword evidence="6" id="KW-0677">Repeat</keyword>
<keyword evidence="4" id="KW-1130">Modulation of host ubiquitin pathway by virus</keyword>
<feature type="region of interest" description="Disordered" evidence="13">
    <location>
        <begin position="3346"/>
        <end position="3539"/>
    </location>
</feature>
<feature type="compositionally biased region" description="Basic and acidic residues" evidence="13">
    <location>
        <begin position="3476"/>
        <end position="3493"/>
    </location>
</feature>
<dbReference type="GO" id="GO:0044423">
    <property type="term" value="C:virion component"/>
    <property type="evidence" value="ECO:0007669"/>
    <property type="project" value="UniProtKB-KW"/>
</dbReference>
<keyword evidence="5" id="KW-0645">Protease</keyword>
<keyword evidence="9" id="KW-0788">Thiol protease</keyword>
<evidence type="ECO:0000256" key="8">
    <source>
        <dbReference type="ARBA" id="ARBA00022801"/>
    </source>
</evidence>
<feature type="region of interest" description="Disordered" evidence="13">
    <location>
        <begin position="3135"/>
        <end position="3182"/>
    </location>
</feature>
<feature type="compositionally biased region" description="Pro residues" evidence="13">
    <location>
        <begin position="414"/>
        <end position="424"/>
    </location>
</feature>
<evidence type="ECO:0000313" key="16">
    <source>
        <dbReference type="Proteomes" id="UP000290797"/>
    </source>
</evidence>
<evidence type="ECO:0000256" key="6">
    <source>
        <dbReference type="ARBA" id="ARBA00022737"/>
    </source>
</evidence>
<feature type="domain" description="Peptidase C76" evidence="14">
    <location>
        <begin position="28"/>
        <end position="244"/>
    </location>
</feature>
<protein>
    <submittedName>
        <fullName evidence="15">Large tegument protein</fullName>
    </submittedName>
</protein>
<feature type="compositionally biased region" description="Low complexity" evidence="13">
    <location>
        <begin position="3195"/>
        <end position="3221"/>
    </location>
</feature>
<feature type="compositionally biased region" description="Pro residues" evidence="13">
    <location>
        <begin position="3504"/>
        <end position="3517"/>
    </location>
</feature>
<dbReference type="Pfam" id="PF04843">
    <property type="entry name" value="Herpes_teg_N"/>
    <property type="match status" value="1"/>
</dbReference>
<feature type="compositionally biased region" description="Pro residues" evidence="13">
    <location>
        <begin position="377"/>
        <end position="404"/>
    </location>
</feature>
<feature type="compositionally biased region" description="Acidic residues" evidence="13">
    <location>
        <begin position="3410"/>
        <end position="3475"/>
    </location>
</feature>
<evidence type="ECO:0000256" key="9">
    <source>
        <dbReference type="ARBA" id="ARBA00022807"/>
    </source>
</evidence>
<sequence length="3622" mass="397732">MAAPAPVAKMAAGAPPRSNRSCNRLCLEGRASTHQSDARYGRYAGSQCVSNCAMYLISSFFNRGKPIVSRDQLDDVLRRGAKCDYLLRHGGHLREDQHAQLSHVPSQISAPEWGTCFVYQSAEHFGYLGIDSDLSTAEVRPLRKVLAGHTRGPTQYFLFITRGKAQAVILTEGKLYMFDPHCMPGEPGGPAYVATFQDADALVAHVGDMNDMYTGSFLYFVPEQEQAARSASFYIGDVYRIFSYEQPSGLRIDLTQAPGGLGDVTAFSATSAARAAASPPAPVGSVTTRPSLPNARDPKPSKTDPEVFLTKPSAPIIAPPSAPRVVQPVSENTEKLSKEAMKQALAIAREEKTRQPRRMNFVTLSPANPTIQSQTGPPQPNIQPPTQPPIQPQPRPYIQPPTPPNTHLHAQPNIQPPTRHPSPSQPTTRLKSPPAQLQSPAKSTSARMPELPTGKPDFKFDQSPGAARLAAATEIIPSASAAYGATKTAAEAVPTYHTAGTQTPVIPFIRKTDPDDPGILPPTHVPNSLTHMLVREMAQGGRKRQRSSDDEDPLEDDDGGQGHQGGGTSTHQSKQRYNKDGGDEDVEDIWMDDDMPRPTRERAQWGEEDRVLDHPIDTDSMSEDTFEDALGADPNAGEDKTDDEDDVIEVYEDCEEGDMSAHHGAAPSEMHRLEFTTSIDSEVSFARLDELAVRARQYSLHAPGTPRVWDPALRRGVLEATAIHDIDKALTSLVLELGLVSGREDRASGAKNLLRLLMIWGEKLSLPTTDLDVLLMADLCVPYVYMALRSGMIRQPALAEHVANKLRTCLVALHRGDVEKEALQRVTSLLTAELQRAPSAERLVDPREALASLSQALGPQFMAICTTEEADAVTQLAHSVRQAIEARNAEIREEDAYFERLLVAMENYQPHPEPPDRPIESRPHEKLATLIERLTPVEADITVRVHSLTADFLAAFQQDMSGNAVPAYATMPSFDGVVRDIATTIQTLQFCIAILQLPQAADALKLPLQQLMYMGGEVSASAGIAWPHAATPPVTELNGLGTMRALAESLRQQRNNELEVTRILDLVERTVSTVQARACSPPTIPGGSQPTDPAAVAGVTSGAAPPNAADSTAPPGATDAATPAAAQAPQGTPADGASGGGNDPPIATSIQALMGYMANAGTLLGGATDQRYKRLQEAIQTLANSEEYLLSLLKITTFHSLPQTLGNIAGALRQSAYLQNSTAVQTAVAALAASVTKDVLAALAKRDLSSLTPSLLAAFQTFASLTPQPASDTAAAALSSSMANLMRQLEAVTHDDVAAWSRLLDEVAAFKSSLATSEATGAVKRAMYNLAHKLSKDMTAGRATAEEIQWDKRVATATPTSLEEAETLLRDAPNEKARKRAETQLAPLLKKLATHGPAPMDTSLPSGAASADALVAETTRLRGEEAWARIQAAFTTLRFEPLGADDWTALATEYMRAGSAMPMKVGPELVKMVEAIAGEIRKLLDARLLSLLPGGPPFTPPNIDWIGQFQSRANFYLRTVTLPRVSAAAEAAHTLMMHLQQAIGATDLRQATVNSPLEGPAATFDELYRALEAAATDHVMDVTSKVDDYVEALRRHRNEPNSETGKSGTLLTAPPGPALGQVPKTYMPPEATTTAATLPELMRASLLAHDAALVERTRSRFEMSKNLMAAAEKEFHMTREEAAARLSEAVTHELRHAPTAIAGREVSTTDPFKFFEDAARDPALVSRPTYKDSLDYLSWVETTAKSIMLAARPVPQTRFSALIDEISRRRAELRHLSQLEDEANAAQDPATLAAAIQSLDHNRVVGGKETIKAWTARRQKLEDMLQTIECASETLARFDYIAGMSRNTLLPHLLRQQQNEALQLVDTCKDNKMNVTDPELTKRVHELTHYLKFKHAFLDHYLSSNAALFNSLPLHQDIPLLWPTNISGSGETGARLATRLVLLGVLRNSATSAGPWVEVQPHVDETRPTLVPTNGHAPLHMQPVFDNVLETQMLSFSREFHSDGRPLPGTLNARLGVEVVAMLGKQWTNITKHSQEVLQAYEQSILPSSGSDSGREFTAMVLLAQLSHLASSDIKRPASRVPVTEQTVKPRQWLEIMLSMWPQVIAGVMAQSSFKDALEALRIVYAHLHDKICHLTLENKYGPGTLAPSPRLPEPNALLFFQDRWTVTQLDTYLWGDPLFSQLNRLDKKRARISLLLWGLHVLNPVVVSQLWASTRPLSSHLSSPRDLLSALVETEVCGNIPNAVPLTTNEAKEPPYEYGIPTGTTYQLQGRGGLSKEPPGVTAFEAAMGAILMNVKLQLYYESDDAVIVSFEHGLASLLTPLLDCTGETEPFRSLALTPRQKVHEAIGDIGITSTYEEIAVFTRQCMWLDGELQVQKNASLDDAKQATLIVTVNRHNYVQSAYLPPRGGFNDQPEFTMVFDKSEKWAAEETLTANIDICMNPSEEEMMSVYRSLARQAGDKLTPIEVFSRFPQHLRRPKSRASACSGGSGRKPTAPVAPMAPTGTVSPTQRRPKSRPGKGKERDRGAASPTSPTSGPLRPTPIPAAAQLARPRPLRPPTPRDDSSLDAEDKSVTSPRLRSPERWRGPEAPSPTGARHPAYRHGAAGEHYRRDRLEHYASARVVYPPAGLSDPDDTTSTSSASLSSKRERTLPVPRGRLGELDFPKATVKSAAPETYIPLPTEPGPELPLVQRKGNRENKDKDRPGTPKHEQKDVTENKEANENKNTERRQLDLESPTSPTNDATFLQRISTPELLKQSMELMNATDPLAPHSSQYKGWDAALSQMLPSARADETRRSTPSISQPRWSPAPVPQYTKLMSPSRPETQRDQLPSSRQSPGRVAVTYPKAAPPELLEEKPHGAWTTTPPMARHGPERATVSYPSAKPPERHTAQPRKRHEPERFTETTPATVSYDNAPAVSEMNWDERGSRAQPPQAPSGTSSPRSWWQAERVAPARTPSSASYAKSNSSSRGERHAKARDSPLHSPARAIMTMAEEEQARQREAANMLKQQLDDALRHSLDNEREMELDRGRNLPLPREWGDDYAKIREQEQMLERERLWALEQEQLLARRIAEEREKDLERKRARELQIQRELALERERELERERAAKGAALDNDAGGHDNKMKQFEEWLTEKRNEYLTGELPDKKQAQLPSDGERAPRPTPKDERGGVDHVRDLERARDEARRRAALDAIYRAASAARHSPASTVAPKSAAPPSRPPALSTENTEFVALPPTQSRMSRVPIRGPTAAGSVRYPAARPSEAAYTGRDSASAVSHMSVSEEGYGSERRSGPASVIYPNTPSSQAMSLAETAADDYRHWDLHKRADWLPELLQDMRLSESDIGHSLLEDRSSAKQQIRDEAAESLSIASREQPWEWDWTRYRRSSVTENDSGEDEEEKYRDDNYQYRVREDEIGESGGEGEGESESDGGSDDESCSEGAEGEYSDDRDDDDDDDDDDREDDDGDEDVYEDCLNDNDLDDNRDRSGDDSAPARDDTNSLESAAFPESVPPPRPPETQPPPKKQKDKSHKKRSRGPRRNKKPLEHEFLTIEKIAQDKSVLLNPRPLATPLSDNLDSISLESFATGNEEVEAGRDTMLRFIRRLKTRVATTTHTMLHTVNRIKTMYL</sequence>
<name>A0A2D1AFD9_9GAMA</name>
<feature type="compositionally biased region" description="Acidic residues" evidence="13">
    <location>
        <begin position="582"/>
        <end position="593"/>
    </location>
</feature>
<feature type="region of interest" description="Disordered" evidence="13">
    <location>
        <begin position="3195"/>
        <end position="3297"/>
    </location>
</feature>
<feature type="compositionally biased region" description="Basic and acidic residues" evidence="13">
    <location>
        <begin position="296"/>
        <end position="305"/>
    </location>
</feature>
<evidence type="ECO:0000256" key="12">
    <source>
        <dbReference type="ARBA" id="ARBA00023200"/>
    </source>
</evidence>
<keyword evidence="12" id="KW-1035">Host cytoplasm</keyword>
<feature type="compositionally biased region" description="Low complexity" evidence="13">
    <location>
        <begin position="1108"/>
        <end position="1136"/>
    </location>
</feature>
<dbReference type="GO" id="GO:0008234">
    <property type="term" value="F:cysteine-type peptidase activity"/>
    <property type="evidence" value="ECO:0007669"/>
    <property type="project" value="UniProtKB-KW"/>
</dbReference>
<evidence type="ECO:0000259" key="14">
    <source>
        <dbReference type="PROSITE" id="PS51521"/>
    </source>
</evidence>